<evidence type="ECO:0000313" key="2">
    <source>
        <dbReference type="Proteomes" id="UP000178336"/>
    </source>
</evidence>
<comment type="caution">
    <text evidence="1">The sequence shown here is derived from an EMBL/GenBank/DDBJ whole genome shotgun (WGS) entry which is preliminary data.</text>
</comment>
<evidence type="ECO:0008006" key="3">
    <source>
        <dbReference type="Google" id="ProtNLM"/>
    </source>
</evidence>
<protein>
    <recommendedName>
        <fullName evidence="3">DUF3467 domain-containing protein</fullName>
    </recommendedName>
</protein>
<sequence length="116" mass="13486">MNKMDQPKDKRDRETLQDQIQIPETSFNILYIDVAFATASPTGFVLDFGQKTPQLRITRIVSRIGMSPMHFKMFAKMLEGQLREFEARFGEIKISPEAQSEMDKVTEELKKKRNES</sequence>
<dbReference type="STRING" id="1797724.A3A48_04395"/>
<dbReference type="AlphaFoldDB" id="A0A1F5GQ94"/>
<name>A0A1F5GQ94_9BACT</name>
<accession>A0A1F5GQ94</accession>
<gene>
    <name evidence="1" type="ORF">A3A48_04395</name>
</gene>
<organism evidence="1 2">
    <name type="scientific">Candidatus Curtissbacteria bacterium RIFCSPLOWO2_01_FULL_37_9</name>
    <dbReference type="NCBI Taxonomy" id="1797724"/>
    <lineage>
        <taxon>Bacteria</taxon>
        <taxon>Candidatus Curtissiibacteriota</taxon>
    </lineage>
</organism>
<reference evidence="1 2" key="1">
    <citation type="journal article" date="2016" name="Nat. Commun.">
        <title>Thousands of microbial genomes shed light on interconnected biogeochemical processes in an aquifer system.</title>
        <authorList>
            <person name="Anantharaman K."/>
            <person name="Brown C.T."/>
            <person name="Hug L.A."/>
            <person name="Sharon I."/>
            <person name="Castelle C.J."/>
            <person name="Probst A.J."/>
            <person name="Thomas B.C."/>
            <person name="Singh A."/>
            <person name="Wilkins M.J."/>
            <person name="Karaoz U."/>
            <person name="Brodie E.L."/>
            <person name="Williams K.H."/>
            <person name="Hubbard S.S."/>
            <person name="Banfield J.F."/>
        </authorList>
    </citation>
    <scope>NUCLEOTIDE SEQUENCE [LARGE SCALE GENOMIC DNA]</scope>
</reference>
<proteinExistence type="predicted"/>
<dbReference type="EMBL" id="MFBN01000056">
    <property type="protein sequence ID" value="OGD93937.1"/>
    <property type="molecule type" value="Genomic_DNA"/>
</dbReference>
<dbReference type="InterPro" id="IPR021857">
    <property type="entry name" value="DUF3467"/>
</dbReference>
<evidence type="ECO:0000313" key="1">
    <source>
        <dbReference type="EMBL" id="OGD93937.1"/>
    </source>
</evidence>
<dbReference type="Proteomes" id="UP000178336">
    <property type="component" value="Unassembled WGS sequence"/>
</dbReference>
<dbReference type="Pfam" id="PF11950">
    <property type="entry name" value="DUF3467"/>
    <property type="match status" value="1"/>
</dbReference>